<dbReference type="InterPro" id="IPR001660">
    <property type="entry name" value="SAM"/>
</dbReference>
<dbReference type="SMART" id="SM00454">
    <property type="entry name" value="SAM"/>
    <property type="match status" value="1"/>
</dbReference>
<feature type="compositionally biased region" description="Low complexity" evidence="3">
    <location>
        <begin position="227"/>
        <end position="241"/>
    </location>
</feature>
<feature type="compositionally biased region" description="Polar residues" evidence="3">
    <location>
        <begin position="301"/>
        <end position="316"/>
    </location>
</feature>
<feature type="region of interest" description="Disordered" evidence="3">
    <location>
        <begin position="220"/>
        <end position="241"/>
    </location>
</feature>
<dbReference type="PANTHER" id="PTHR16154:SF24">
    <property type="entry name" value="NEURABIN-2"/>
    <property type="match status" value="1"/>
</dbReference>
<feature type="domain" description="SAM" evidence="4">
    <location>
        <begin position="331"/>
        <end position="394"/>
    </location>
</feature>
<keyword evidence="1" id="KW-0597">Phosphoprotein</keyword>
<dbReference type="PANTHER" id="PTHR16154">
    <property type="entry name" value="NEURABIN"/>
    <property type="match status" value="1"/>
</dbReference>
<feature type="compositionally biased region" description="Basic residues" evidence="3">
    <location>
        <begin position="39"/>
        <end position="48"/>
    </location>
</feature>
<dbReference type="EMBL" id="JBHFQA010000023">
    <property type="protein sequence ID" value="KAL2078751.1"/>
    <property type="molecule type" value="Genomic_DNA"/>
</dbReference>
<evidence type="ECO:0000256" key="1">
    <source>
        <dbReference type="ARBA" id="ARBA00022553"/>
    </source>
</evidence>
<comment type="caution">
    <text evidence="5">The sequence shown here is derived from an EMBL/GenBank/DDBJ whole genome shotgun (WGS) entry which is preliminary data.</text>
</comment>
<feature type="compositionally biased region" description="Low complexity" evidence="3">
    <location>
        <begin position="146"/>
        <end position="160"/>
    </location>
</feature>
<dbReference type="Pfam" id="PF07647">
    <property type="entry name" value="SAM_2"/>
    <property type="match status" value="1"/>
</dbReference>
<reference evidence="5 6" key="1">
    <citation type="submission" date="2024-09" db="EMBL/GenBank/DDBJ databases">
        <title>A chromosome-level genome assembly of Gray's grenadier anchovy, Coilia grayii.</title>
        <authorList>
            <person name="Fu Z."/>
        </authorList>
    </citation>
    <scope>NUCLEOTIDE SEQUENCE [LARGE SCALE GENOMIC DNA]</scope>
    <source>
        <strain evidence="5">G4</strain>
        <tissue evidence="5">Muscle</tissue>
    </source>
</reference>
<feature type="region of interest" description="Disordered" evidence="3">
    <location>
        <begin position="111"/>
        <end position="193"/>
    </location>
</feature>
<gene>
    <name evidence="5" type="ORF">ACEWY4_026436</name>
</gene>
<dbReference type="SUPFAM" id="SSF47769">
    <property type="entry name" value="SAM/Pointed domain"/>
    <property type="match status" value="1"/>
</dbReference>
<dbReference type="InterPro" id="IPR043446">
    <property type="entry name" value="Neurabin-like"/>
</dbReference>
<protein>
    <recommendedName>
        <fullName evidence="4">SAM domain-containing protein</fullName>
    </recommendedName>
</protein>
<dbReference type="FunFam" id="1.10.150.50:FF:000008">
    <property type="entry name" value="Neurabin-1 isoform 1-like protein"/>
    <property type="match status" value="1"/>
</dbReference>
<accession>A0ABD1IWT3</accession>
<dbReference type="AlphaFoldDB" id="A0ABD1IWT3"/>
<evidence type="ECO:0000259" key="4">
    <source>
        <dbReference type="PROSITE" id="PS50105"/>
    </source>
</evidence>
<feature type="region of interest" description="Disordered" evidence="3">
    <location>
        <begin position="253"/>
        <end position="321"/>
    </location>
</feature>
<evidence type="ECO:0000313" key="5">
    <source>
        <dbReference type="EMBL" id="KAL2078751.1"/>
    </source>
</evidence>
<evidence type="ECO:0000256" key="2">
    <source>
        <dbReference type="ARBA" id="ARBA00023054"/>
    </source>
</evidence>
<dbReference type="CDD" id="cd09512">
    <property type="entry name" value="SAM_Neurabin-like"/>
    <property type="match status" value="1"/>
</dbReference>
<keyword evidence="2" id="KW-0175">Coiled coil</keyword>
<feature type="compositionally biased region" description="Low complexity" evidence="3">
    <location>
        <begin position="253"/>
        <end position="271"/>
    </location>
</feature>
<evidence type="ECO:0000313" key="6">
    <source>
        <dbReference type="Proteomes" id="UP001591681"/>
    </source>
</evidence>
<keyword evidence="6" id="KW-1185">Reference proteome</keyword>
<evidence type="ECO:0000256" key="3">
    <source>
        <dbReference type="SAM" id="MobiDB-lite"/>
    </source>
</evidence>
<dbReference type="Proteomes" id="UP001591681">
    <property type="component" value="Unassembled WGS sequence"/>
</dbReference>
<dbReference type="PROSITE" id="PS50105">
    <property type="entry name" value="SAM_DOMAIN"/>
    <property type="match status" value="1"/>
</dbReference>
<organism evidence="5 6">
    <name type="scientific">Coilia grayii</name>
    <name type="common">Gray's grenadier anchovy</name>
    <dbReference type="NCBI Taxonomy" id="363190"/>
    <lineage>
        <taxon>Eukaryota</taxon>
        <taxon>Metazoa</taxon>
        <taxon>Chordata</taxon>
        <taxon>Craniata</taxon>
        <taxon>Vertebrata</taxon>
        <taxon>Euteleostomi</taxon>
        <taxon>Actinopterygii</taxon>
        <taxon>Neopterygii</taxon>
        <taxon>Teleostei</taxon>
        <taxon>Clupei</taxon>
        <taxon>Clupeiformes</taxon>
        <taxon>Clupeoidei</taxon>
        <taxon>Engraulidae</taxon>
        <taxon>Coilinae</taxon>
        <taxon>Coilia</taxon>
    </lineage>
</organism>
<sequence>MSTTQLEDTENVFDLNEAIPETELLDNSIQKGRAQLSVKTRRHRPSRSHFRDSISSTEGEESLERKSLESPLHSVRSPLHSALRGSSPSPDLLLSSSPVLRSPAFSFDSASLVRRSPEDAGSAGPAAPKGRYRQLTNATSQEALLPTPSGSPSRSSDGSPIYLRRARRPESEVLVSDDSRDISPTDPGSPTVIFDKKTKRRFLDLGVTLRRSYVRVRKDKSNRLSMGSREPSESPSRSSGSFVPFSWFTDSNRGSASSGSNPSGSPRLPSNTSSPRKSNSQESALSDEFSPRSPVACSDSVADSRSSHPYQTLSQSSDEHTEEPLCLVSSWSTAQVCQWLRGLNMEQYVPEFTARDIDGEQLLQMDGTKLKGLGVLSSSDRSALKRRIKEIHAAAEKERKALGKLERKQRKRDQEHRKS</sequence>
<feature type="region of interest" description="Disordered" evidence="3">
    <location>
        <begin position="24"/>
        <end position="94"/>
    </location>
</feature>
<name>A0ABD1IWT3_9TELE</name>
<proteinExistence type="predicted"/>
<feature type="compositionally biased region" description="Polar residues" evidence="3">
    <location>
        <begin position="272"/>
        <end position="284"/>
    </location>
</feature>
<feature type="region of interest" description="Disordered" evidence="3">
    <location>
        <begin position="399"/>
        <end position="419"/>
    </location>
</feature>
<dbReference type="InterPro" id="IPR013761">
    <property type="entry name" value="SAM/pointed_sf"/>
</dbReference>
<dbReference type="Gene3D" id="1.10.150.50">
    <property type="entry name" value="Transcription Factor, Ets-1"/>
    <property type="match status" value="1"/>
</dbReference>